<comment type="caution">
    <text evidence="7">The sequence shown here is derived from an EMBL/GenBank/DDBJ whole genome shotgun (WGS) entry which is preliminary data.</text>
</comment>
<dbReference type="AlphaFoldDB" id="A0A0V8JHU9"/>
<dbReference type="SUPFAM" id="SSF53756">
    <property type="entry name" value="UDP-Glycosyltransferase/glycogen phosphorylase"/>
    <property type="match status" value="1"/>
</dbReference>
<evidence type="ECO:0000256" key="2">
    <source>
        <dbReference type="ARBA" id="ARBA00023277"/>
    </source>
</evidence>
<dbReference type="Pfam" id="PF13439">
    <property type="entry name" value="Glyco_transf_4"/>
    <property type="match status" value="1"/>
</dbReference>
<accession>A0A0V8JHU9</accession>
<dbReference type="Pfam" id="PF03065">
    <property type="entry name" value="Glyco_hydro_57"/>
    <property type="match status" value="1"/>
</dbReference>
<dbReference type="RefSeq" id="WP_025911576.1">
    <property type="nucleotide sequence ID" value="NZ_KQ758690.1"/>
</dbReference>
<protein>
    <recommendedName>
        <fullName evidence="9">Glycosyl transferase</fullName>
    </recommendedName>
</protein>
<evidence type="ECO:0000259" key="6">
    <source>
        <dbReference type="Pfam" id="PF13439"/>
    </source>
</evidence>
<dbReference type="InterPro" id="IPR004300">
    <property type="entry name" value="Glyco_hydro_57_N"/>
</dbReference>
<dbReference type="InterPro" id="IPR028098">
    <property type="entry name" value="Glyco_trans_4-like_N"/>
</dbReference>
<gene>
    <name evidence="7" type="ORF">AS180_17720</name>
</gene>
<name>A0A0V8JHU9_9BACI</name>
<proteinExistence type="inferred from homology"/>
<dbReference type="InterPro" id="IPR011330">
    <property type="entry name" value="Glyco_hydro/deAcase_b/a-brl"/>
</dbReference>
<dbReference type="Gene3D" id="3.40.50.2000">
    <property type="entry name" value="Glycogen Phosphorylase B"/>
    <property type="match status" value="2"/>
</dbReference>
<reference evidence="7 8" key="1">
    <citation type="submission" date="2015-11" db="EMBL/GenBank/DDBJ databases">
        <title>Bacillus caseinolyticus sp nov.</title>
        <authorList>
            <person name="Dastager S.G."/>
            <person name="Mawlankar R."/>
        </authorList>
    </citation>
    <scope>NUCLEOTIDE SEQUENCE [LARGE SCALE GENOMIC DNA]</scope>
    <source>
        <strain evidence="7 8">SGD-V-76</strain>
    </source>
</reference>
<evidence type="ECO:0000259" key="4">
    <source>
        <dbReference type="Pfam" id="PF00534"/>
    </source>
</evidence>
<keyword evidence="8" id="KW-1185">Reference proteome</keyword>
<feature type="domain" description="Glycosyl transferase family 1" evidence="4">
    <location>
        <begin position="564"/>
        <end position="720"/>
    </location>
</feature>
<dbReference type="SUPFAM" id="SSF88713">
    <property type="entry name" value="Glycoside hydrolase/deacetylase"/>
    <property type="match status" value="1"/>
</dbReference>
<dbReference type="InterPro" id="IPR027291">
    <property type="entry name" value="Glyco_hydro_38_N_sf"/>
</dbReference>
<dbReference type="InterPro" id="IPR001296">
    <property type="entry name" value="Glyco_trans_1"/>
</dbReference>
<evidence type="ECO:0000313" key="7">
    <source>
        <dbReference type="EMBL" id="KSU86611.1"/>
    </source>
</evidence>
<organism evidence="7 8">
    <name type="scientific">Priestia veravalensis</name>
    <dbReference type="NCBI Taxonomy" id="1414648"/>
    <lineage>
        <taxon>Bacteria</taxon>
        <taxon>Bacillati</taxon>
        <taxon>Bacillota</taxon>
        <taxon>Bacilli</taxon>
        <taxon>Bacillales</taxon>
        <taxon>Bacillaceae</taxon>
        <taxon>Priestia</taxon>
    </lineage>
</organism>
<evidence type="ECO:0000256" key="1">
    <source>
        <dbReference type="ARBA" id="ARBA00006821"/>
    </source>
</evidence>
<evidence type="ECO:0000256" key="3">
    <source>
        <dbReference type="RuleBase" id="RU361196"/>
    </source>
</evidence>
<dbReference type="Gene3D" id="3.20.110.10">
    <property type="entry name" value="Glycoside hydrolase 38, N terminal domain"/>
    <property type="match status" value="1"/>
</dbReference>
<dbReference type="GO" id="GO:0005975">
    <property type="term" value="P:carbohydrate metabolic process"/>
    <property type="evidence" value="ECO:0007669"/>
    <property type="project" value="InterPro"/>
</dbReference>
<dbReference type="Proteomes" id="UP000053681">
    <property type="component" value="Unassembled WGS sequence"/>
</dbReference>
<evidence type="ECO:0000313" key="8">
    <source>
        <dbReference type="Proteomes" id="UP000053681"/>
    </source>
</evidence>
<dbReference type="EMBL" id="LNQP01000075">
    <property type="protein sequence ID" value="KSU86611.1"/>
    <property type="molecule type" value="Genomic_DNA"/>
</dbReference>
<dbReference type="Pfam" id="PF00534">
    <property type="entry name" value="Glycos_transf_1"/>
    <property type="match status" value="1"/>
</dbReference>
<dbReference type="GO" id="GO:0016757">
    <property type="term" value="F:glycosyltransferase activity"/>
    <property type="evidence" value="ECO:0007669"/>
    <property type="project" value="InterPro"/>
</dbReference>
<dbReference type="PANTHER" id="PTHR45947">
    <property type="entry name" value="SULFOQUINOVOSYL TRANSFERASE SQD2"/>
    <property type="match status" value="1"/>
</dbReference>
<evidence type="ECO:0000259" key="5">
    <source>
        <dbReference type="Pfam" id="PF03065"/>
    </source>
</evidence>
<feature type="domain" description="Glycoside hydrolase family 57 N-terminal" evidence="5">
    <location>
        <begin position="10"/>
        <end position="198"/>
    </location>
</feature>
<evidence type="ECO:0008006" key="9">
    <source>
        <dbReference type="Google" id="ProtNLM"/>
    </source>
</evidence>
<keyword evidence="2 3" id="KW-0119">Carbohydrate metabolism</keyword>
<comment type="similarity">
    <text evidence="1 3">Belongs to the glycosyl hydrolase 57 family.</text>
</comment>
<feature type="domain" description="Glycosyltransferase subfamily 4-like N-terminal" evidence="6">
    <location>
        <begin position="370"/>
        <end position="541"/>
    </location>
</feature>
<dbReference type="CDD" id="cd03801">
    <property type="entry name" value="GT4_PimA-like"/>
    <property type="match status" value="1"/>
</dbReference>
<sequence>MNDFNCLVINMEDPVYDMVHWSEANEKALFEHLVRKYLPLVHYIQNNGLKGASIILSSLILGILDHNGFNQRFNHFIQRQGQFVDTLKQWDGRLLDALKYYQDEQIIECIAIPITTRCPSLLKTSKGYHLQISLAIELFNKYLGQRPKGFYLPNGDYTYEIDKLLKAHNVEYSCIEVQHDYGVNLYTSSSGIFLLKHDALLPVISKSDTGLRSLKDGKLLYQCVKDINNQQKLVKISPKHESSRYNQPITEENSWFYKTMQQTEVKLSKVNNKLHKLERKKELAHTWIILASSEWLIHSKDDYNRQLKLFNQLCHVEEQKVMKNEYLQWVPDVVKECGIAYKETKKDISLYLPGNMSILMLAWEYPPLVIGGLARHVFDLSRALAKSGHYVVVITAFVEGLPLYECMYGVHVYRVKSLQPHHADFLTWVNSLNVAMALEGIRLAAATPFQVIHAHDWLVGTAAQGIASHVKKPLITTIHATEHGRNNGIHNEMQQRIHQREEELVHESTAIIVCSTYMKKEIMELFNIEPERISIFPNGIDQHMVASVVNRSKEVAVKGKFKLRNAPIFFSIGRIVYEKGFQLLIQAAEYFKQVDIDIQFIIAGKGPLLHEFQQQIKNRNLDQYIKFIGYITDEERNCLLHLSTGVIFPSLYEPFGIVALEGMVAKKPTIVSETGGLKDIVNHRVTGLTFKPGVVEELIHCVFTVITDSQLIQEISEKGYVEATTMFSWEQIALDTSALFQDQIKQSKRRKEKR</sequence>
<dbReference type="InterPro" id="IPR050194">
    <property type="entry name" value="Glycosyltransferase_grp1"/>
</dbReference>
<dbReference type="PANTHER" id="PTHR45947:SF3">
    <property type="entry name" value="SULFOQUINOVOSYL TRANSFERASE SQD2"/>
    <property type="match status" value="1"/>
</dbReference>